<feature type="region of interest" description="Disordered" evidence="1">
    <location>
        <begin position="102"/>
        <end position="146"/>
    </location>
</feature>
<evidence type="ECO:0000313" key="2">
    <source>
        <dbReference type="EMBL" id="PHJ16804.1"/>
    </source>
</evidence>
<dbReference type="AlphaFoldDB" id="A0A2C6KK62"/>
<feature type="compositionally biased region" description="Polar residues" evidence="1">
    <location>
        <begin position="102"/>
        <end position="114"/>
    </location>
</feature>
<dbReference type="GeneID" id="94432706"/>
<reference evidence="2 3" key="1">
    <citation type="journal article" date="2017" name="Int. J. Parasitol.">
        <title>The genome of the protozoan parasite Cystoisospora suis and a reverse vaccinology approach to identify vaccine candidates.</title>
        <authorList>
            <person name="Palmieri N."/>
            <person name="Shrestha A."/>
            <person name="Ruttkowski B."/>
            <person name="Beck T."/>
            <person name="Vogl C."/>
            <person name="Tomley F."/>
            <person name="Blake D.P."/>
            <person name="Joachim A."/>
        </authorList>
    </citation>
    <scope>NUCLEOTIDE SEQUENCE [LARGE SCALE GENOMIC DNA]</scope>
    <source>
        <strain evidence="2 3">Wien I</strain>
    </source>
</reference>
<protein>
    <submittedName>
        <fullName evidence="2">Uncharacterized protein</fullName>
    </submittedName>
</protein>
<name>A0A2C6KK62_9APIC</name>
<dbReference type="Proteomes" id="UP000221165">
    <property type="component" value="Unassembled WGS sequence"/>
</dbReference>
<feature type="region of interest" description="Disordered" evidence="1">
    <location>
        <begin position="41"/>
        <end position="88"/>
    </location>
</feature>
<sequence>MLFELVALSVKKRSSLACENSDCCPSVSSTKLTIVAGPSNYAKKESKTKSKRRSVSLPPSSASVPDRESEDVDASGCGRQAPSLSTARRRLDISQQNIHENSLVSSSGSILENESTSEKKHVRGDSSPTSQETDEKEERQRREQRRSTLVASADELLFIHQTIQVFNWVLLSAQETEELREKMVRALSDSHDDSIVYNLLTHFLPVIKPLSRWQTGVYCLLFDILDILGTSRQPLVTGVCTAGSTDLIV</sequence>
<evidence type="ECO:0000313" key="3">
    <source>
        <dbReference type="Proteomes" id="UP000221165"/>
    </source>
</evidence>
<proteinExistence type="predicted"/>
<dbReference type="VEuPathDB" id="ToxoDB:CSUI_009379"/>
<comment type="caution">
    <text evidence="2">The sequence shown here is derived from an EMBL/GenBank/DDBJ whole genome shotgun (WGS) entry which is preliminary data.</text>
</comment>
<dbReference type="EMBL" id="MIGC01005573">
    <property type="protein sequence ID" value="PHJ16804.1"/>
    <property type="molecule type" value="Genomic_DNA"/>
</dbReference>
<feature type="compositionally biased region" description="Low complexity" evidence="1">
    <location>
        <begin position="55"/>
        <end position="64"/>
    </location>
</feature>
<dbReference type="RefSeq" id="XP_067918529.1">
    <property type="nucleotide sequence ID" value="XM_068069495.1"/>
</dbReference>
<keyword evidence="3" id="KW-1185">Reference proteome</keyword>
<gene>
    <name evidence="2" type="ORF">CSUI_009379</name>
</gene>
<organism evidence="2 3">
    <name type="scientific">Cystoisospora suis</name>
    <dbReference type="NCBI Taxonomy" id="483139"/>
    <lineage>
        <taxon>Eukaryota</taxon>
        <taxon>Sar</taxon>
        <taxon>Alveolata</taxon>
        <taxon>Apicomplexa</taxon>
        <taxon>Conoidasida</taxon>
        <taxon>Coccidia</taxon>
        <taxon>Eucoccidiorida</taxon>
        <taxon>Eimeriorina</taxon>
        <taxon>Sarcocystidae</taxon>
        <taxon>Cystoisospora</taxon>
    </lineage>
</organism>
<accession>A0A2C6KK62</accession>
<evidence type="ECO:0000256" key="1">
    <source>
        <dbReference type="SAM" id="MobiDB-lite"/>
    </source>
</evidence>